<dbReference type="EMBL" id="ML120724">
    <property type="protein sequence ID" value="RPA88656.1"/>
    <property type="molecule type" value="Genomic_DNA"/>
</dbReference>
<proteinExistence type="predicted"/>
<dbReference type="AlphaFoldDB" id="A0A3N4IS72"/>
<sequence length="332" mass="36072">MAANNRNVNNQVLDANNQGDGNIAIQALAALHPPPGWNTLPNNLLPLNFNSAVRFAVRRRFLLRRTPGYGVCEAVQWVLDARWTERVSPVAVVNAHSTSCVLITDMRRNLLLNIADVLGAWLRSPDGHGYLGGYASPGLVEAALAGGGGGVARGPAGDASGGAEEAAVGGVAGGGIARGNGTPLHGNYIPPAGTYLASLRTWLSSQWAIATCFRDVLDYRPNNIVRADRHTWSAHEIFAGLRDVILNMAHILFPVVVRTRGVKHTECTNFPHEIYERLSFCDTYTENLDLPRNCNMDFVHGIVPLDRRQFKWLELFLPGGDYTPPPAPQGWV</sequence>
<gene>
    <name evidence="1" type="ORF">L873DRAFT_1796539</name>
</gene>
<organism evidence="1 2">
    <name type="scientific">Choiromyces venosus 120613-1</name>
    <dbReference type="NCBI Taxonomy" id="1336337"/>
    <lineage>
        <taxon>Eukaryota</taxon>
        <taxon>Fungi</taxon>
        <taxon>Dikarya</taxon>
        <taxon>Ascomycota</taxon>
        <taxon>Pezizomycotina</taxon>
        <taxon>Pezizomycetes</taxon>
        <taxon>Pezizales</taxon>
        <taxon>Tuberaceae</taxon>
        <taxon>Choiromyces</taxon>
    </lineage>
</organism>
<dbReference type="Proteomes" id="UP000276215">
    <property type="component" value="Unassembled WGS sequence"/>
</dbReference>
<name>A0A3N4IS72_9PEZI</name>
<evidence type="ECO:0000313" key="1">
    <source>
        <dbReference type="EMBL" id="RPA88656.1"/>
    </source>
</evidence>
<evidence type="ECO:0000313" key="2">
    <source>
        <dbReference type="Proteomes" id="UP000276215"/>
    </source>
</evidence>
<reference evidence="1 2" key="1">
    <citation type="journal article" date="2018" name="Nat. Ecol. Evol.">
        <title>Pezizomycetes genomes reveal the molecular basis of ectomycorrhizal truffle lifestyle.</title>
        <authorList>
            <person name="Murat C."/>
            <person name="Payen T."/>
            <person name="Noel B."/>
            <person name="Kuo A."/>
            <person name="Morin E."/>
            <person name="Chen J."/>
            <person name="Kohler A."/>
            <person name="Krizsan K."/>
            <person name="Balestrini R."/>
            <person name="Da Silva C."/>
            <person name="Montanini B."/>
            <person name="Hainaut M."/>
            <person name="Levati E."/>
            <person name="Barry K.W."/>
            <person name="Belfiori B."/>
            <person name="Cichocki N."/>
            <person name="Clum A."/>
            <person name="Dockter R.B."/>
            <person name="Fauchery L."/>
            <person name="Guy J."/>
            <person name="Iotti M."/>
            <person name="Le Tacon F."/>
            <person name="Lindquist E.A."/>
            <person name="Lipzen A."/>
            <person name="Malagnac F."/>
            <person name="Mello A."/>
            <person name="Molinier V."/>
            <person name="Miyauchi S."/>
            <person name="Poulain J."/>
            <person name="Riccioni C."/>
            <person name="Rubini A."/>
            <person name="Sitrit Y."/>
            <person name="Splivallo R."/>
            <person name="Traeger S."/>
            <person name="Wang M."/>
            <person name="Zifcakova L."/>
            <person name="Wipf D."/>
            <person name="Zambonelli A."/>
            <person name="Paolocci F."/>
            <person name="Nowrousian M."/>
            <person name="Ottonello S."/>
            <person name="Baldrian P."/>
            <person name="Spatafora J.W."/>
            <person name="Henrissat B."/>
            <person name="Nagy L.G."/>
            <person name="Aury J.M."/>
            <person name="Wincker P."/>
            <person name="Grigoriev I.V."/>
            <person name="Bonfante P."/>
            <person name="Martin F.M."/>
        </authorList>
    </citation>
    <scope>NUCLEOTIDE SEQUENCE [LARGE SCALE GENOMIC DNA]</scope>
    <source>
        <strain evidence="1 2">120613-1</strain>
    </source>
</reference>
<protein>
    <submittedName>
        <fullName evidence="1">Uncharacterized protein</fullName>
    </submittedName>
</protein>
<accession>A0A3N4IS72</accession>
<keyword evidence="2" id="KW-1185">Reference proteome</keyword>